<dbReference type="Pfam" id="PF00196">
    <property type="entry name" value="GerE"/>
    <property type="match status" value="1"/>
</dbReference>
<dbReference type="InterPro" id="IPR000792">
    <property type="entry name" value="Tscrpt_reg_LuxR_C"/>
</dbReference>
<name>A0A015YH78_BACFG</name>
<evidence type="ECO:0000256" key="2">
    <source>
        <dbReference type="ARBA" id="ARBA00023125"/>
    </source>
</evidence>
<evidence type="ECO:0000313" key="5">
    <source>
        <dbReference type="EMBL" id="EXZ31247.1"/>
    </source>
</evidence>
<proteinExistence type="predicted"/>
<keyword evidence="3" id="KW-0804">Transcription</keyword>
<keyword evidence="2" id="KW-0238">DNA-binding</keyword>
<dbReference type="PANTHER" id="PTHR44688">
    <property type="entry name" value="DNA-BINDING TRANSCRIPTIONAL ACTIVATOR DEVR_DOSR"/>
    <property type="match status" value="1"/>
</dbReference>
<evidence type="ECO:0000313" key="6">
    <source>
        <dbReference type="Proteomes" id="UP000022082"/>
    </source>
</evidence>
<feature type="domain" description="HTH luxR-type" evidence="4">
    <location>
        <begin position="115"/>
        <end position="180"/>
    </location>
</feature>
<organism evidence="5 6">
    <name type="scientific">Bacteroides fragilis str. S36L11</name>
    <dbReference type="NCBI Taxonomy" id="1339327"/>
    <lineage>
        <taxon>Bacteria</taxon>
        <taxon>Pseudomonadati</taxon>
        <taxon>Bacteroidota</taxon>
        <taxon>Bacteroidia</taxon>
        <taxon>Bacteroidales</taxon>
        <taxon>Bacteroidaceae</taxon>
        <taxon>Bacteroides</taxon>
    </lineage>
</organism>
<reference evidence="5 6" key="1">
    <citation type="submission" date="2014-02" db="EMBL/GenBank/DDBJ databases">
        <authorList>
            <person name="Sears C."/>
            <person name="Carroll K."/>
            <person name="Sack B.R."/>
            <person name="Qadri F."/>
            <person name="Myers L.L."/>
            <person name="Chung G.-T."/>
            <person name="Escheverria P."/>
            <person name="Fraser C.M."/>
            <person name="Sadzewicz L."/>
            <person name="Shefchek K.A."/>
            <person name="Tallon L."/>
            <person name="Das S.P."/>
            <person name="Daugherty S."/>
            <person name="Mongodin E.F."/>
        </authorList>
    </citation>
    <scope>NUCLEOTIDE SEQUENCE [LARGE SCALE GENOMIC DNA]</scope>
    <source>
        <strain evidence="5 6">S36L11</strain>
    </source>
</reference>
<dbReference type="InterPro" id="IPR036388">
    <property type="entry name" value="WH-like_DNA-bd_sf"/>
</dbReference>
<dbReference type="SUPFAM" id="SSF46894">
    <property type="entry name" value="C-terminal effector domain of the bipartite response regulators"/>
    <property type="match status" value="1"/>
</dbReference>
<dbReference type="PROSITE" id="PS50043">
    <property type="entry name" value="HTH_LUXR_2"/>
    <property type="match status" value="1"/>
</dbReference>
<dbReference type="PANTHER" id="PTHR44688:SF16">
    <property type="entry name" value="DNA-BINDING TRANSCRIPTIONAL ACTIVATOR DEVR_DOSR"/>
    <property type="match status" value="1"/>
</dbReference>
<dbReference type="AlphaFoldDB" id="A0A015YH78"/>
<dbReference type="Gene3D" id="1.10.10.10">
    <property type="entry name" value="Winged helix-like DNA-binding domain superfamily/Winged helix DNA-binding domain"/>
    <property type="match status" value="1"/>
</dbReference>
<sequence>MKDLEFYIFEDQLWCMFSDGTNKPVTDKDTSLVKNILDRIRECYPDAYKALMECYQKSSQNIPYFQYLMANRFCKCNFGELDNTTRDIDKGGKFNFERVSCPMRGECKYEGVICDPQFDSRISDAEMRVMRLVYEGLSNEDIADKLYLSPHTVKNHIKSVYLKLGIHEKSEFIQYVHKNNLFKD</sequence>
<accession>A0A015YH78</accession>
<protein>
    <submittedName>
        <fullName evidence="5">Bacterial regulatory s, luxR family protein</fullName>
    </submittedName>
</protein>
<keyword evidence="1" id="KW-0805">Transcription regulation</keyword>
<dbReference type="PRINTS" id="PR00038">
    <property type="entry name" value="HTHLUXR"/>
</dbReference>
<dbReference type="InterPro" id="IPR016032">
    <property type="entry name" value="Sig_transdc_resp-reg_C-effctor"/>
</dbReference>
<dbReference type="GO" id="GO:0006355">
    <property type="term" value="P:regulation of DNA-templated transcription"/>
    <property type="evidence" value="ECO:0007669"/>
    <property type="project" value="InterPro"/>
</dbReference>
<evidence type="ECO:0000256" key="1">
    <source>
        <dbReference type="ARBA" id="ARBA00023015"/>
    </source>
</evidence>
<gene>
    <name evidence="5" type="ORF">M136_5002</name>
</gene>
<dbReference type="RefSeq" id="WP_032558035.1">
    <property type="nucleotide sequence ID" value="NZ_JGDJ01000060.1"/>
</dbReference>
<evidence type="ECO:0000259" key="4">
    <source>
        <dbReference type="PROSITE" id="PS50043"/>
    </source>
</evidence>
<dbReference type="SMART" id="SM00421">
    <property type="entry name" value="HTH_LUXR"/>
    <property type="match status" value="1"/>
</dbReference>
<dbReference type="GO" id="GO:0003677">
    <property type="term" value="F:DNA binding"/>
    <property type="evidence" value="ECO:0007669"/>
    <property type="project" value="UniProtKB-KW"/>
</dbReference>
<comment type="caution">
    <text evidence="5">The sequence shown here is derived from an EMBL/GenBank/DDBJ whole genome shotgun (WGS) entry which is preliminary data.</text>
</comment>
<dbReference type="PROSITE" id="PS00622">
    <property type="entry name" value="HTH_LUXR_1"/>
    <property type="match status" value="1"/>
</dbReference>
<dbReference type="CDD" id="cd06170">
    <property type="entry name" value="LuxR_C_like"/>
    <property type="match status" value="1"/>
</dbReference>
<dbReference type="Proteomes" id="UP000022082">
    <property type="component" value="Unassembled WGS sequence"/>
</dbReference>
<evidence type="ECO:0000256" key="3">
    <source>
        <dbReference type="ARBA" id="ARBA00023163"/>
    </source>
</evidence>
<dbReference type="EMBL" id="JGDJ01000060">
    <property type="protein sequence ID" value="EXZ31247.1"/>
    <property type="molecule type" value="Genomic_DNA"/>
</dbReference>